<dbReference type="PANTHER" id="PTHR33434:SF8">
    <property type="entry name" value="DEGV DOMAIN-CONTAINING PROTEIN SPR1019"/>
    <property type="match status" value="1"/>
</dbReference>
<dbReference type="GO" id="GO:0008289">
    <property type="term" value="F:lipid binding"/>
    <property type="evidence" value="ECO:0007669"/>
    <property type="project" value="UniProtKB-KW"/>
</dbReference>
<reference evidence="4" key="2">
    <citation type="submission" date="2023-02" db="EMBL/GenBank/DDBJ databases">
        <title>Complete genome sequence of Lactobacillus curvatus CACC879 isolated from Pig feces.</title>
        <authorList>
            <person name="Park S."/>
            <person name="Park M.A."/>
            <person name="Kim D.-H."/>
            <person name="Kim Y."/>
        </authorList>
    </citation>
    <scope>NUCLEOTIDE SEQUENCE</scope>
    <source>
        <strain evidence="4">CACC879</strain>
    </source>
</reference>
<evidence type="ECO:0000313" key="5">
    <source>
        <dbReference type="Proteomes" id="UP000257607"/>
    </source>
</evidence>
<dbReference type="Proteomes" id="UP000257607">
    <property type="component" value="Chromosome"/>
</dbReference>
<name>A0A221RZ93_LATCU</name>
<gene>
    <name evidence="3" type="ORF">DT351_05725</name>
    <name evidence="4" type="ORF">PSR33_01055</name>
</gene>
<evidence type="ECO:0000256" key="1">
    <source>
        <dbReference type="ARBA" id="ARBA00023121"/>
    </source>
</evidence>
<dbReference type="GeneID" id="49610335"/>
<dbReference type="InterPro" id="IPR003797">
    <property type="entry name" value="DegV"/>
</dbReference>
<dbReference type="RefSeq" id="WP_054644475.1">
    <property type="nucleotide sequence ID" value="NZ_BJOQ01000024.1"/>
</dbReference>
<dbReference type="EMBL" id="CP031003">
    <property type="protein sequence ID" value="AXN35883.1"/>
    <property type="molecule type" value="Genomic_DNA"/>
</dbReference>
<dbReference type="SUPFAM" id="SSF82549">
    <property type="entry name" value="DAK1/DegV-like"/>
    <property type="match status" value="1"/>
</dbReference>
<dbReference type="NCBIfam" id="TIGR00762">
    <property type="entry name" value="DegV"/>
    <property type="match status" value="1"/>
</dbReference>
<dbReference type="Gene3D" id="3.30.1180.10">
    <property type="match status" value="1"/>
</dbReference>
<keyword evidence="2" id="KW-0812">Transmembrane</keyword>
<organism evidence="3 5">
    <name type="scientific">Latilactobacillus curvatus</name>
    <name type="common">Lactobacillus curvatus</name>
    <dbReference type="NCBI Taxonomy" id="28038"/>
    <lineage>
        <taxon>Bacteria</taxon>
        <taxon>Bacillati</taxon>
        <taxon>Bacillota</taxon>
        <taxon>Bacilli</taxon>
        <taxon>Lactobacillales</taxon>
        <taxon>Lactobacillaceae</taxon>
        <taxon>Latilactobacillus</taxon>
    </lineage>
</organism>
<dbReference type="Pfam" id="PF02645">
    <property type="entry name" value="DegV"/>
    <property type="match status" value="1"/>
</dbReference>
<protein>
    <submittedName>
        <fullName evidence="3">DegV family protein</fullName>
    </submittedName>
</protein>
<dbReference type="InterPro" id="IPR050270">
    <property type="entry name" value="DegV_domain_contain"/>
</dbReference>
<proteinExistence type="predicted"/>
<sequence>MTIKIVTDSSIQLTADERAKYDIHIVPLTIQQGNESFIDGQTITRAEFLSRLQNATTDFPTTSQPTVGSFVDLYDQLGADGSTILSIHCTGLLSGTIEGAHTAAHQSTSDVHVIDSKAIDRGLAYQVVAAAQDVEAGKPLDDIIAHLDDIRRKTETYVFLDSLDALQRGGRISRMAGLLTKIIKLKVIVRLTDTELEVVAKGRGLKAFTKEINNIREYLATQDVAEIGISHVGITDELSAKIQATLEETQPHVPYTVALTSPVIMSHVGLGAFGIFYRTK</sequence>
<accession>A0A221RZ93</accession>
<dbReference type="EMBL" id="CP117683">
    <property type="protein sequence ID" value="WDC92162.1"/>
    <property type="molecule type" value="Genomic_DNA"/>
</dbReference>
<keyword evidence="1" id="KW-0446">Lipid-binding</keyword>
<keyword evidence="2" id="KW-0472">Membrane</keyword>
<dbReference type="InterPro" id="IPR043168">
    <property type="entry name" value="DegV_C"/>
</dbReference>
<feature type="transmembrane region" description="Helical" evidence="2">
    <location>
        <begin position="255"/>
        <end position="277"/>
    </location>
</feature>
<evidence type="ECO:0000313" key="4">
    <source>
        <dbReference type="EMBL" id="WDC92162.1"/>
    </source>
</evidence>
<reference evidence="3 5" key="1">
    <citation type="submission" date="2018-07" db="EMBL/GenBank/DDBJ databases">
        <title>Lactobacillus curvatus genome sequence.</title>
        <authorList>
            <person name="Prechtl R."/>
        </authorList>
    </citation>
    <scope>NUCLEOTIDE SEQUENCE [LARGE SCALE GENOMIC DNA]</scope>
    <source>
        <strain evidence="3 5">TMW 1.1928</strain>
    </source>
</reference>
<evidence type="ECO:0000256" key="2">
    <source>
        <dbReference type="SAM" id="Phobius"/>
    </source>
</evidence>
<dbReference type="Proteomes" id="UP001215533">
    <property type="component" value="Chromosome"/>
</dbReference>
<keyword evidence="2" id="KW-1133">Transmembrane helix</keyword>
<dbReference type="PANTHER" id="PTHR33434">
    <property type="entry name" value="DEGV DOMAIN-CONTAINING PROTEIN DR_1986-RELATED"/>
    <property type="match status" value="1"/>
</dbReference>
<dbReference type="PROSITE" id="PS51482">
    <property type="entry name" value="DEGV"/>
    <property type="match status" value="1"/>
</dbReference>
<dbReference type="Gene3D" id="3.40.50.10170">
    <property type="match status" value="1"/>
</dbReference>
<evidence type="ECO:0000313" key="3">
    <source>
        <dbReference type="EMBL" id="AXN35883.1"/>
    </source>
</evidence>
<dbReference type="AlphaFoldDB" id="A0A221RZ93"/>